<dbReference type="GO" id="GO:0004794">
    <property type="term" value="F:threonine deaminase activity"/>
    <property type="evidence" value="ECO:0007669"/>
    <property type="project" value="TreeGrafter"/>
</dbReference>
<dbReference type="InterPro" id="IPR050147">
    <property type="entry name" value="Ser/Thr_Dehydratase"/>
</dbReference>
<dbReference type="GO" id="GO:0004795">
    <property type="term" value="F:threonine synthase activity"/>
    <property type="evidence" value="ECO:0007669"/>
    <property type="project" value="UniProtKB-EC"/>
</dbReference>
<evidence type="ECO:0000259" key="4">
    <source>
        <dbReference type="Pfam" id="PF00291"/>
    </source>
</evidence>
<protein>
    <submittedName>
        <fullName evidence="5">Putative threonine synthase</fullName>
        <ecNumber evidence="5">4.2.3.1</ecNumber>
    </submittedName>
</protein>
<dbReference type="InterPro" id="IPR036052">
    <property type="entry name" value="TrpB-like_PALP_sf"/>
</dbReference>
<gene>
    <name evidence="5" type="ORF">SPIROBIBN47_150070</name>
</gene>
<evidence type="ECO:0000256" key="3">
    <source>
        <dbReference type="ARBA" id="ARBA00023239"/>
    </source>
</evidence>
<organism evidence="5">
    <name type="scientific">uncultured spirochete</name>
    <dbReference type="NCBI Taxonomy" id="156406"/>
    <lineage>
        <taxon>Bacteria</taxon>
        <taxon>Pseudomonadati</taxon>
        <taxon>Spirochaetota</taxon>
        <taxon>Spirochaetia</taxon>
        <taxon>Spirochaetales</taxon>
        <taxon>environmental samples</taxon>
    </lineage>
</organism>
<dbReference type="GO" id="GO:0003941">
    <property type="term" value="F:L-serine ammonia-lyase activity"/>
    <property type="evidence" value="ECO:0007669"/>
    <property type="project" value="TreeGrafter"/>
</dbReference>
<dbReference type="EMBL" id="FWDM01000007">
    <property type="protein sequence ID" value="SLM10638.1"/>
    <property type="molecule type" value="Genomic_DNA"/>
</dbReference>
<dbReference type="Gene3D" id="3.40.50.1100">
    <property type="match status" value="2"/>
</dbReference>
<dbReference type="PANTHER" id="PTHR48078:SF6">
    <property type="entry name" value="L-THREONINE DEHYDRATASE CATABOLIC TDCB"/>
    <property type="match status" value="1"/>
</dbReference>
<name>A0A3P3XGV0_9SPIR</name>
<accession>A0A3P3XGV0</accession>
<keyword evidence="3 5" id="KW-0456">Lyase</keyword>
<evidence type="ECO:0000256" key="1">
    <source>
        <dbReference type="ARBA" id="ARBA00001933"/>
    </source>
</evidence>
<dbReference type="PANTHER" id="PTHR48078">
    <property type="entry name" value="THREONINE DEHYDRATASE, MITOCHONDRIAL-RELATED"/>
    <property type="match status" value="1"/>
</dbReference>
<keyword evidence="2" id="KW-0663">Pyridoxal phosphate</keyword>
<reference evidence="5" key="1">
    <citation type="submission" date="2017-02" db="EMBL/GenBank/DDBJ databases">
        <authorList>
            <person name="Regsiter A."/>
            <person name="William W."/>
        </authorList>
    </citation>
    <scope>NUCLEOTIDE SEQUENCE</scope>
    <source>
        <strain evidence="5">Bib</strain>
    </source>
</reference>
<feature type="domain" description="Tryptophan synthase beta chain-like PALP" evidence="4">
    <location>
        <begin position="68"/>
        <end position="372"/>
    </location>
</feature>
<dbReference type="EC" id="4.2.3.1" evidence="5"/>
<dbReference type="GO" id="GO:0009097">
    <property type="term" value="P:isoleucine biosynthetic process"/>
    <property type="evidence" value="ECO:0007669"/>
    <property type="project" value="TreeGrafter"/>
</dbReference>
<evidence type="ECO:0000313" key="5">
    <source>
        <dbReference type="EMBL" id="SLM10638.1"/>
    </source>
</evidence>
<dbReference type="GO" id="GO:0006565">
    <property type="term" value="P:L-serine catabolic process"/>
    <property type="evidence" value="ECO:0007669"/>
    <property type="project" value="TreeGrafter"/>
</dbReference>
<dbReference type="GO" id="GO:0006567">
    <property type="term" value="P:L-threonine catabolic process"/>
    <property type="evidence" value="ECO:0007669"/>
    <property type="project" value="TreeGrafter"/>
</dbReference>
<dbReference type="Pfam" id="PF00291">
    <property type="entry name" value="PALP"/>
    <property type="match status" value="1"/>
</dbReference>
<proteinExistence type="predicted"/>
<comment type="cofactor">
    <cofactor evidence="1">
        <name>pyridoxal 5'-phosphate</name>
        <dbReference type="ChEBI" id="CHEBI:597326"/>
    </cofactor>
</comment>
<dbReference type="SUPFAM" id="SSF53686">
    <property type="entry name" value="Tryptophan synthase beta subunit-like PLP-dependent enzymes"/>
    <property type="match status" value="1"/>
</dbReference>
<dbReference type="InterPro" id="IPR001926">
    <property type="entry name" value="TrpB-like_PALP"/>
</dbReference>
<dbReference type="AlphaFoldDB" id="A0A3P3XGV0"/>
<sequence length="389" mass="41890">MQWLYRCPACGRTYPIEPGRYLCDHCAKEQRPDEPLRGVLECTWEGGNPEPGSVPLPVEERFFPPIPVGQTPLWAPERLRAELSMPNLWLKDDTCNPSGSYKDRASWLVAAFARKFGIKEIVLASTGNAASSMACIGAAAGIKIKVYVPKSAPIAKRVQILQYGAELIEVDGTYDLAFDQSLAYSNATGMLSRNTAYNPLTIEGKKTASFEIARDLAAGASRSAPRYLAPDHVFVPTGDGVIIAGVIRGFEDLVRLGWIDKMPTIWAAQAEGSSAIARALATGRFEAVPSNTIADSISVDIPRNGYFALDKLRRHSGRAVVVSDAEILEAQRYLSRASGLFAEPSSACAFAGFLKARAELDPNAQVVVMLTGSGLKDIKSAALGVGLKI</sequence>
<evidence type="ECO:0000256" key="2">
    <source>
        <dbReference type="ARBA" id="ARBA00022898"/>
    </source>
</evidence>